<accession>A0A1H0W8I3</accession>
<feature type="compositionally biased region" description="Pro residues" evidence="8">
    <location>
        <begin position="1"/>
        <end position="11"/>
    </location>
</feature>
<comment type="similarity">
    <text evidence="7">Belongs to the binding-protein-dependent transport system permease family.</text>
</comment>
<keyword evidence="3" id="KW-1003">Cell membrane</keyword>
<feature type="transmembrane region" description="Helical" evidence="7">
    <location>
        <begin position="35"/>
        <end position="56"/>
    </location>
</feature>
<evidence type="ECO:0000259" key="9">
    <source>
        <dbReference type="PROSITE" id="PS50928"/>
    </source>
</evidence>
<feature type="transmembrane region" description="Helical" evidence="7">
    <location>
        <begin position="260"/>
        <end position="282"/>
    </location>
</feature>
<dbReference type="InterPro" id="IPR050366">
    <property type="entry name" value="BP-dependent_transpt_permease"/>
</dbReference>
<dbReference type="PROSITE" id="PS50928">
    <property type="entry name" value="ABC_TM1"/>
    <property type="match status" value="1"/>
</dbReference>
<feature type="transmembrane region" description="Helical" evidence="7">
    <location>
        <begin position="95"/>
        <end position="116"/>
    </location>
</feature>
<feature type="region of interest" description="Disordered" evidence="8">
    <location>
        <begin position="1"/>
        <end position="27"/>
    </location>
</feature>
<evidence type="ECO:0000256" key="5">
    <source>
        <dbReference type="ARBA" id="ARBA00022989"/>
    </source>
</evidence>
<gene>
    <name evidence="10" type="ORF">SAMN04489708_13423</name>
</gene>
<dbReference type="InterPro" id="IPR000515">
    <property type="entry name" value="MetI-like"/>
</dbReference>
<keyword evidence="5 7" id="KW-1133">Transmembrane helix</keyword>
<dbReference type="PANTHER" id="PTHR43386:SF1">
    <property type="entry name" value="D,D-DIPEPTIDE TRANSPORT SYSTEM PERMEASE PROTEIN DDPC-RELATED"/>
    <property type="match status" value="1"/>
</dbReference>
<protein>
    <submittedName>
        <fullName evidence="10">Peptide/nickel transport system permease protein</fullName>
    </submittedName>
</protein>
<keyword evidence="4 7" id="KW-0812">Transmembrane</keyword>
<dbReference type="Gene3D" id="1.10.3720.10">
    <property type="entry name" value="MetI-like"/>
    <property type="match status" value="1"/>
</dbReference>
<sequence>MTAVPPPPSSATPPGTFDPAAQARVRAPSGTRRRWGLLILGLLAAFAALGPALLGIDPARQSLADSLLPPGSAHWLGTDLFGRSTVARLAHAAQLSLGLSLAASASAALAGVLLGVAASWSGGAAERWLVLLADAVLAVPGLLLVLLFATLAPGQHWALYLGLSLSLWVEYFRVSRAASRPVLASDAVQASRLLGFGPAYLLRRHVLPALAPVLGTLLPFTAAQAVLALAALGFIGVGIQPPTAELGLMMTEALPHYEEAPWLIAAPVGLLVWLVLGMALVARPGEPA</sequence>
<dbReference type="GO" id="GO:0005886">
    <property type="term" value="C:plasma membrane"/>
    <property type="evidence" value="ECO:0007669"/>
    <property type="project" value="UniProtKB-SubCell"/>
</dbReference>
<keyword evidence="2 7" id="KW-0813">Transport</keyword>
<proteinExistence type="inferred from homology"/>
<feature type="transmembrane region" description="Helical" evidence="7">
    <location>
        <begin position="213"/>
        <end position="240"/>
    </location>
</feature>
<dbReference type="InterPro" id="IPR035906">
    <property type="entry name" value="MetI-like_sf"/>
</dbReference>
<dbReference type="GO" id="GO:0071916">
    <property type="term" value="F:dipeptide transmembrane transporter activity"/>
    <property type="evidence" value="ECO:0007669"/>
    <property type="project" value="TreeGrafter"/>
</dbReference>
<dbReference type="Pfam" id="PF00528">
    <property type="entry name" value="BPD_transp_1"/>
    <property type="match status" value="1"/>
</dbReference>
<dbReference type="AlphaFoldDB" id="A0A1H0W8I3"/>
<name>A0A1H0W8I3_9BURK</name>
<evidence type="ECO:0000256" key="6">
    <source>
        <dbReference type="ARBA" id="ARBA00023136"/>
    </source>
</evidence>
<dbReference type="OrthoDB" id="9783218at2"/>
<reference evidence="11" key="1">
    <citation type="submission" date="2016-10" db="EMBL/GenBank/DDBJ databases">
        <authorList>
            <person name="Varghese N."/>
            <person name="Submissions S."/>
        </authorList>
    </citation>
    <scope>NUCLEOTIDE SEQUENCE [LARGE SCALE GENOMIC DNA]</scope>
    <source>
        <strain evidence="11">DSM 17101</strain>
    </source>
</reference>
<keyword evidence="11" id="KW-1185">Reference proteome</keyword>
<keyword evidence="6 7" id="KW-0472">Membrane</keyword>
<dbReference type="Proteomes" id="UP000199317">
    <property type="component" value="Unassembled WGS sequence"/>
</dbReference>
<organism evidence="10 11">
    <name type="scientific">Paracidovorax cattleyae</name>
    <dbReference type="NCBI Taxonomy" id="80868"/>
    <lineage>
        <taxon>Bacteria</taxon>
        <taxon>Pseudomonadati</taxon>
        <taxon>Pseudomonadota</taxon>
        <taxon>Betaproteobacteria</taxon>
        <taxon>Burkholderiales</taxon>
        <taxon>Comamonadaceae</taxon>
        <taxon>Paracidovorax</taxon>
    </lineage>
</organism>
<evidence type="ECO:0000256" key="3">
    <source>
        <dbReference type="ARBA" id="ARBA00022475"/>
    </source>
</evidence>
<dbReference type="EMBL" id="FNJL01000034">
    <property type="protein sequence ID" value="SDP87082.1"/>
    <property type="molecule type" value="Genomic_DNA"/>
</dbReference>
<feature type="transmembrane region" description="Helical" evidence="7">
    <location>
        <begin position="128"/>
        <end position="151"/>
    </location>
</feature>
<dbReference type="SUPFAM" id="SSF161098">
    <property type="entry name" value="MetI-like"/>
    <property type="match status" value="1"/>
</dbReference>
<evidence type="ECO:0000256" key="2">
    <source>
        <dbReference type="ARBA" id="ARBA00022448"/>
    </source>
</evidence>
<evidence type="ECO:0000256" key="1">
    <source>
        <dbReference type="ARBA" id="ARBA00004651"/>
    </source>
</evidence>
<evidence type="ECO:0000256" key="7">
    <source>
        <dbReference type="RuleBase" id="RU363032"/>
    </source>
</evidence>
<evidence type="ECO:0000313" key="10">
    <source>
        <dbReference type="EMBL" id="SDP87082.1"/>
    </source>
</evidence>
<evidence type="ECO:0000313" key="11">
    <source>
        <dbReference type="Proteomes" id="UP000199317"/>
    </source>
</evidence>
<evidence type="ECO:0000256" key="4">
    <source>
        <dbReference type="ARBA" id="ARBA00022692"/>
    </source>
</evidence>
<dbReference type="CDD" id="cd06261">
    <property type="entry name" value="TM_PBP2"/>
    <property type="match status" value="1"/>
</dbReference>
<feature type="domain" description="ABC transmembrane type-1" evidence="9">
    <location>
        <begin position="93"/>
        <end position="282"/>
    </location>
</feature>
<comment type="subcellular location">
    <subcellularLocation>
        <location evidence="1 7">Cell membrane</location>
        <topology evidence="1 7">Multi-pass membrane protein</topology>
    </subcellularLocation>
</comment>
<dbReference type="RefSeq" id="WP_092838752.1">
    <property type="nucleotide sequence ID" value="NZ_CP028290.1"/>
</dbReference>
<dbReference type="PANTHER" id="PTHR43386">
    <property type="entry name" value="OLIGOPEPTIDE TRANSPORT SYSTEM PERMEASE PROTEIN APPC"/>
    <property type="match status" value="1"/>
</dbReference>
<evidence type="ECO:0000256" key="8">
    <source>
        <dbReference type="SAM" id="MobiDB-lite"/>
    </source>
</evidence>